<evidence type="ECO:0000313" key="1">
    <source>
        <dbReference type="EMBL" id="RYR61773.1"/>
    </source>
</evidence>
<reference evidence="1 2" key="1">
    <citation type="submission" date="2019-01" db="EMBL/GenBank/DDBJ databases">
        <title>Sequencing of cultivated peanut Arachis hypogaea provides insights into genome evolution and oil improvement.</title>
        <authorList>
            <person name="Chen X."/>
        </authorList>
    </citation>
    <scope>NUCLEOTIDE SEQUENCE [LARGE SCALE GENOMIC DNA]</scope>
    <source>
        <strain evidence="2">cv. Fuhuasheng</strain>
        <tissue evidence="1">Leaves</tissue>
    </source>
</reference>
<evidence type="ECO:0000313" key="2">
    <source>
        <dbReference type="Proteomes" id="UP000289738"/>
    </source>
</evidence>
<sequence>MLEDVCERCDHLTSKLCLEIKKALITDEGFRHRHLTNRDKRALARSSKYTSGLATFIKTKVRLLKSLDCDATLVEVFNGEGASGSAASVVDPDAVWHESTFAPYKNFIYGLGSFFGSNLRTSTLRPSSASITCRAIDLEECIYLRLQAQKLTETRERYQEIFTHVMDMDDLRLRWREQLKQLQRIE</sequence>
<dbReference type="EMBL" id="SDMP01000004">
    <property type="protein sequence ID" value="RYR61773.1"/>
    <property type="molecule type" value="Genomic_DNA"/>
</dbReference>
<keyword evidence="2" id="KW-1185">Reference proteome</keyword>
<accession>A0A445DF44</accession>
<name>A0A445DF44_ARAHY</name>
<comment type="caution">
    <text evidence="1">The sequence shown here is derived from an EMBL/GenBank/DDBJ whole genome shotgun (WGS) entry which is preliminary data.</text>
</comment>
<proteinExistence type="predicted"/>
<gene>
    <name evidence="1" type="ORF">Ahy_A04g018985</name>
</gene>
<organism evidence="1 2">
    <name type="scientific">Arachis hypogaea</name>
    <name type="common">Peanut</name>
    <dbReference type="NCBI Taxonomy" id="3818"/>
    <lineage>
        <taxon>Eukaryota</taxon>
        <taxon>Viridiplantae</taxon>
        <taxon>Streptophyta</taxon>
        <taxon>Embryophyta</taxon>
        <taxon>Tracheophyta</taxon>
        <taxon>Spermatophyta</taxon>
        <taxon>Magnoliopsida</taxon>
        <taxon>eudicotyledons</taxon>
        <taxon>Gunneridae</taxon>
        <taxon>Pentapetalae</taxon>
        <taxon>rosids</taxon>
        <taxon>fabids</taxon>
        <taxon>Fabales</taxon>
        <taxon>Fabaceae</taxon>
        <taxon>Papilionoideae</taxon>
        <taxon>50 kb inversion clade</taxon>
        <taxon>dalbergioids sensu lato</taxon>
        <taxon>Dalbergieae</taxon>
        <taxon>Pterocarpus clade</taxon>
        <taxon>Arachis</taxon>
    </lineage>
</organism>
<dbReference type="AlphaFoldDB" id="A0A445DF44"/>
<protein>
    <submittedName>
        <fullName evidence="1">Uncharacterized protein</fullName>
    </submittedName>
</protein>
<dbReference type="Proteomes" id="UP000289738">
    <property type="component" value="Chromosome A04"/>
</dbReference>